<keyword evidence="1" id="KW-0472">Membrane</keyword>
<dbReference type="EMBL" id="JBHFNT010000112">
    <property type="protein sequence ID" value="MFB2835462.1"/>
    <property type="molecule type" value="Genomic_DNA"/>
</dbReference>
<dbReference type="Proteomes" id="UP001576780">
    <property type="component" value="Unassembled WGS sequence"/>
</dbReference>
<feature type="transmembrane region" description="Helical" evidence="1">
    <location>
        <begin position="373"/>
        <end position="395"/>
    </location>
</feature>
<evidence type="ECO:0008006" key="4">
    <source>
        <dbReference type="Google" id="ProtNLM"/>
    </source>
</evidence>
<feature type="transmembrane region" description="Helical" evidence="1">
    <location>
        <begin position="401"/>
        <end position="420"/>
    </location>
</feature>
<proteinExistence type="predicted"/>
<feature type="transmembrane region" description="Helical" evidence="1">
    <location>
        <begin position="21"/>
        <end position="41"/>
    </location>
</feature>
<name>A0ABV4WK58_9CYAN</name>
<sequence length="591" mass="67599">MAVFKGKKKIEYIRIFGQRIISFWTQYKLVTSLVCFAWIYLGLQAILLPPSNVDSMTYNLARVLLFQQEKTLLLTNVTNIWQSIYPLGSDILHHIFLRFYTDYGIGIFSFLSYLSIAFGTYALSRRYTSTELSLTATVVIISLPELVYQATSTKNDIVAGAMAVFCFLTVNRLLELANLTDLVILILGLTWGISVKTTWIAFGFPFSIIFGILLLRKYPLKIWKQLIFSNWQILITLGIPLFIFSQFWLFIHNVFVWGSWSGTPEFNAFSKHTDGLKGAFANLVRYIFHSIDVLEIGNIISRRIIGSSFTDFLQNIYYSFIYPIVGNAAIKEGFGGPFRLSWWSHEDMAWFGPFGFLIVIPAILYSTIKGHKFLRASSLTLLTYVFILCYTLTWTPFHNRYLSIFFGASGGCVAYFIQIFESKKILLRIVKYISILILFFACSVNAAKPFITLDKTIFTNSNINAINLPYVIFKNSIWGKTKLGTNRLYYAEVFFGDSRVKESIKLLPRGARVALVAEETTWVYNYLLQNPQVKFTPVPQNELESKALNFDYILCLDVQCKFNLTDLNKTVLWTSSSSAKKGQLIRITKGK</sequence>
<feature type="transmembrane region" description="Helical" evidence="1">
    <location>
        <begin position="199"/>
        <end position="215"/>
    </location>
</feature>
<keyword evidence="3" id="KW-1185">Reference proteome</keyword>
<comment type="caution">
    <text evidence="2">The sequence shown here is derived from an EMBL/GenBank/DDBJ whole genome shotgun (WGS) entry which is preliminary data.</text>
</comment>
<evidence type="ECO:0000313" key="3">
    <source>
        <dbReference type="Proteomes" id="UP001576780"/>
    </source>
</evidence>
<feature type="transmembrane region" description="Helical" evidence="1">
    <location>
        <begin position="348"/>
        <end position="366"/>
    </location>
</feature>
<gene>
    <name evidence="2" type="ORF">ACE1CA_13095</name>
</gene>
<accession>A0ABV4WK58</accession>
<evidence type="ECO:0000313" key="2">
    <source>
        <dbReference type="EMBL" id="MFB2835462.1"/>
    </source>
</evidence>
<evidence type="ECO:0000256" key="1">
    <source>
        <dbReference type="SAM" id="Phobius"/>
    </source>
</evidence>
<protein>
    <recommendedName>
        <fullName evidence="4">Glycosyltransferase RgtA/B/C/D-like domain-containing protein</fullName>
    </recommendedName>
</protein>
<dbReference type="RefSeq" id="WP_413277875.1">
    <property type="nucleotide sequence ID" value="NZ_JBHFNT010000112.1"/>
</dbReference>
<organism evidence="2 3">
    <name type="scientific">Floridaenema evergladense BLCC-F167</name>
    <dbReference type="NCBI Taxonomy" id="3153639"/>
    <lineage>
        <taxon>Bacteria</taxon>
        <taxon>Bacillati</taxon>
        <taxon>Cyanobacteriota</taxon>
        <taxon>Cyanophyceae</taxon>
        <taxon>Oscillatoriophycideae</taxon>
        <taxon>Aerosakkonematales</taxon>
        <taxon>Aerosakkonemataceae</taxon>
        <taxon>Floridanema</taxon>
        <taxon>Floridanema evergladense</taxon>
    </lineage>
</organism>
<feature type="transmembrane region" description="Helical" evidence="1">
    <location>
        <begin position="432"/>
        <end position="451"/>
    </location>
</feature>
<keyword evidence="1" id="KW-0812">Transmembrane</keyword>
<keyword evidence="1" id="KW-1133">Transmembrane helix</keyword>
<feature type="transmembrane region" description="Helical" evidence="1">
    <location>
        <begin position="227"/>
        <end position="251"/>
    </location>
</feature>
<feature type="transmembrane region" description="Helical" evidence="1">
    <location>
        <begin position="103"/>
        <end position="123"/>
    </location>
</feature>
<reference evidence="2 3" key="1">
    <citation type="submission" date="2024-09" db="EMBL/GenBank/DDBJ databases">
        <title>Floridaenema gen nov. (Aerosakkonemataceae, Aerosakkonematales ord. nov., Cyanobacteria) from benthic tropical and subtropical fresh waters, with the description of four new species.</title>
        <authorList>
            <person name="Moretto J.A."/>
            <person name="Berthold D.E."/>
            <person name="Lefler F.W."/>
            <person name="Huang I.-S."/>
            <person name="Laughinghouse H. IV."/>
        </authorList>
    </citation>
    <scope>NUCLEOTIDE SEQUENCE [LARGE SCALE GENOMIC DNA]</scope>
    <source>
        <strain evidence="2 3">BLCC-F167</strain>
    </source>
</reference>